<reference evidence="5 6" key="1">
    <citation type="submission" date="2019-05" db="EMBL/GenBank/DDBJ databases">
        <title>Mikania micrantha, genome provides insights into the molecular mechanism of rapid growth.</title>
        <authorList>
            <person name="Liu B."/>
        </authorList>
    </citation>
    <scope>NUCLEOTIDE SEQUENCE [LARGE SCALE GENOMIC DNA]</scope>
    <source>
        <strain evidence="5">NLD-2019</strain>
        <tissue evidence="5">Leaf</tissue>
    </source>
</reference>
<evidence type="ECO:0000259" key="3">
    <source>
        <dbReference type="Pfam" id="PF17921"/>
    </source>
</evidence>
<dbReference type="Proteomes" id="UP000326396">
    <property type="component" value="Linkage Group LG7"/>
</dbReference>
<dbReference type="InterPro" id="IPR016197">
    <property type="entry name" value="Chromo-like_dom_sf"/>
</dbReference>
<keyword evidence="6" id="KW-1185">Reference proteome</keyword>
<feature type="compositionally biased region" description="Polar residues" evidence="2">
    <location>
        <begin position="17"/>
        <end position="34"/>
    </location>
</feature>
<accession>A0A5N6LZJ1</accession>
<dbReference type="InterPro" id="IPR012337">
    <property type="entry name" value="RNaseH-like_sf"/>
</dbReference>
<gene>
    <name evidence="5" type="ORF">E3N88_34924</name>
</gene>
<comment type="caution">
    <text evidence="5">The sequence shown here is derived from an EMBL/GenBank/DDBJ whole genome shotgun (WGS) entry which is preliminary data.</text>
</comment>
<evidence type="ECO:0000256" key="2">
    <source>
        <dbReference type="SAM" id="MobiDB-lite"/>
    </source>
</evidence>
<dbReference type="GO" id="GO:0003676">
    <property type="term" value="F:nucleic acid binding"/>
    <property type="evidence" value="ECO:0007669"/>
    <property type="project" value="InterPro"/>
</dbReference>
<evidence type="ECO:0000313" key="6">
    <source>
        <dbReference type="Proteomes" id="UP000326396"/>
    </source>
</evidence>
<dbReference type="PANTHER" id="PTHR46148:SF52">
    <property type="entry name" value="OS04G0603800 PROTEIN"/>
    <property type="match status" value="1"/>
</dbReference>
<dbReference type="Pfam" id="PF17921">
    <property type="entry name" value="Integrase_H2C2"/>
    <property type="match status" value="1"/>
</dbReference>
<feature type="coiled-coil region" evidence="1">
    <location>
        <begin position="312"/>
        <end position="339"/>
    </location>
</feature>
<dbReference type="Pfam" id="PF24626">
    <property type="entry name" value="SH3_Tf2-1"/>
    <property type="match status" value="1"/>
</dbReference>
<dbReference type="AlphaFoldDB" id="A0A5N6LZJ1"/>
<proteinExistence type="predicted"/>
<dbReference type="InterPro" id="IPR041588">
    <property type="entry name" value="Integrase_H2C2"/>
</dbReference>
<dbReference type="Gene3D" id="3.30.420.10">
    <property type="entry name" value="Ribonuclease H-like superfamily/Ribonuclease H"/>
    <property type="match status" value="1"/>
</dbReference>
<sequence>MKSQMEEVLKNLQILSSGHNENDNDSGSHGNWNLNREDTGGRHNCKNKQLFMFEVVEGEEGVQYQTNEISVESLDADIDPQISLHDITGVPSYSTMKIVRAIGTKPLQILINSGSTHSFLNDKLADKLKCATQTVKNMPGRQTDPNLKELLSQLMQGVVIPNRSWNDQILSRKNKIAIAQDTNIRNDIIHICHSSPTRGHSVYKPTLLKAQQMFYWKGCNKEVHRELIWHFLAPITLNLVLNHCLESYLRSMSMDAPLQWVKWLPLAQWLYNTTFHSAIKISPYEALFGIKPPIHIPYTPGDTQVAAVEELHRDREAMIKQLKFNLEKARNRMQQQVNSKCIDRSFKAGDWVYLKLQPFVQKSLKLHSNQKLSPRYFGPYLVLERIGSCAYKLDLLPDSSIHPTFHVSLLKPAYGSAAPTIPLPTAPRFQLQPHAIIDRKIVQKGHKAVLKVLVHRENLSLAEATWEPFEDFKLCFPQFDC</sequence>
<dbReference type="PANTHER" id="PTHR46148">
    <property type="entry name" value="CHROMO DOMAIN-CONTAINING PROTEIN"/>
    <property type="match status" value="1"/>
</dbReference>
<dbReference type="EMBL" id="SZYD01000017">
    <property type="protein sequence ID" value="KAD3067044.1"/>
    <property type="molecule type" value="Genomic_DNA"/>
</dbReference>
<dbReference type="OrthoDB" id="5554229at2759"/>
<dbReference type="InterPro" id="IPR036397">
    <property type="entry name" value="RNaseH_sf"/>
</dbReference>
<organism evidence="5 6">
    <name type="scientific">Mikania micrantha</name>
    <name type="common">bitter vine</name>
    <dbReference type="NCBI Taxonomy" id="192012"/>
    <lineage>
        <taxon>Eukaryota</taxon>
        <taxon>Viridiplantae</taxon>
        <taxon>Streptophyta</taxon>
        <taxon>Embryophyta</taxon>
        <taxon>Tracheophyta</taxon>
        <taxon>Spermatophyta</taxon>
        <taxon>Magnoliopsida</taxon>
        <taxon>eudicotyledons</taxon>
        <taxon>Gunneridae</taxon>
        <taxon>Pentapetalae</taxon>
        <taxon>asterids</taxon>
        <taxon>campanulids</taxon>
        <taxon>Asterales</taxon>
        <taxon>Asteraceae</taxon>
        <taxon>Asteroideae</taxon>
        <taxon>Heliantheae alliance</taxon>
        <taxon>Eupatorieae</taxon>
        <taxon>Mikania</taxon>
    </lineage>
</organism>
<dbReference type="InterPro" id="IPR056924">
    <property type="entry name" value="SH3_Tf2-1"/>
</dbReference>
<dbReference type="SUPFAM" id="SSF53098">
    <property type="entry name" value="Ribonuclease H-like"/>
    <property type="match status" value="1"/>
</dbReference>
<name>A0A5N6LZJ1_9ASTR</name>
<evidence type="ECO:0000259" key="4">
    <source>
        <dbReference type="Pfam" id="PF24626"/>
    </source>
</evidence>
<protein>
    <submittedName>
        <fullName evidence="5">Uncharacterized protein</fullName>
    </submittedName>
</protein>
<evidence type="ECO:0000256" key="1">
    <source>
        <dbReference type="SAM" id="Coils"/>
    </source>
</evidence>
<feature type="domain" description="Tf2-1-like SH3-like" evidence="4">
    <location>
        <begin position="349"/>
        <end position="413"/>
    </location>
</feature>
<keyword evidence="1" id="KW-0175">Coiled coil</keyword>
<feature type="domain" description="Integrase zinc-binding" evidence="3">
    <location>
        <begin position="182"/>
        <end position="224"/>
    </location>
</feature>
<feature type="region of interest" description="Disordered" evidence="2">
    <location>
        <begin position="17"/>
        <end position="36"/>
    </location>
</feature>
<evidence type="ECO:0000313" key="5">
    <source>
        <dbReference type="EMBL" id="KAD3067044.1"/>
    </source>
</evidence>
<dbReference type="SUPFAM" id="SSF54160">
    <property type="entry name" value="Chromo domain-like"/>
    <property type="match status" value="1"/>
</dbReference>